<feature type="region of interest" description="Disordered" evidence="1">
    <location>
        <begin position="218"/>
        <end position="239"/>
    </location>
</feature>
<evidence type="ECO:0008006" key="4">
    <source>
        <dbReference type="Google" id="ProtNLM"/>
    </source>
</evidence>
<evidence type="ECO:0000313" key="2">
    <source>
        <dbReference type="EnsemblPlants" id="QL09p012476:mrna"/>
    </source>
</evidence>
<accession>A0A7N2RAH5</accession>
<dbReference type="SUPFAM" id="SSF50475">
    <property type="entry name" value="FMN-binding split barrel"/>
    <property type="match status" value="1"/>
</dbReference>
<evidence type="ECO:0000256" key="1">
    <source>
        <dbReference type="SAM" id="MobiDB-lite"/>
    </source>
</evidence>
<dbReference type="Gramene" id="QL09p012476:mrna">
    <property type="protein sequence ID" value="QL09p012476:mrna"/>
    <property type="gene ID" value="QL09p012476"/>
</dbReference>
<dbReference type="FunCoup" id="A0A7N2RAH5">
    <property type="interactions" value="1973"/>
</dbReference>
<keyword evidence="3" id="KW-1185">Reference proteome</keyword>
<protein>
    <recommendedName>
        <fullName evidence="4">Pentatricopeptide repeat superfamily protein</fullName>
    </recommendedName>
</protein>
<evidence type="ECO:0000313" key="3">
    <source>
        <dbReference type="Proteomes" id="UP000594261"/>
    </source>
</evidence>
<dbReference type="RefSeq" id="XP_030933880.1">
    <property type="nucleotide sequence ID" value="XM_031078020.1"/>
</dbReference>
<dbReference type="GeneID" id="115959577"/>
<organism evidence="2 3">
    <name type="scientific">Quercus lobata</name>
    <name type="common">Valley oak</name>
    <dbReference type="NCBI Taxonomy" id="97700"/>
    <lineage>
        <taxon>Eukaryota</taxon>
        <taxon>Viridiplantae</taxon>
        <taxon>Streptophyta</taxon>
        <taxon>Embryophyta</taxon>
        <taxon>Tracheophyta</taxon>
        <taxon>Spermatophyta</taxon>
        <taxon>Magnoliopsida</taxon>
        <taxon>eudicotyledons</taxon>
        <taxon>Gunneridae</taxon>
        <taxon>Pentapetalae</taxon>
        <taxon>rosids</taxon>
        <taxon>fabids</taxon>
        <taxon>Fagales</taxon>
        <taxon>Fagaceae</taxon>
        <taxon>Quercus</taxon>
    </lineage>
</organism>
<dbReference type="KEGG" id="qlo:115959577"/>
<reference evidence="2 3" key="1">
    <citation type="journal article" date="2016" name="G3 (Bethesda)">
        <title>First Draft Assembly and Annotation of the Genome of a California Endemic Oak Quercus lobata Nee (Fagaceae).</title>
        <authorList>
            <person name="Sork V.L."/>
            <person name="Fitz-Gibbon S.T."/>
            <person name="Puiu D."/>
            <person name="Crepeau M."/>
            <person name="Gugger P.F."/>
            <person name="Sherman R."/>
            <person name="Stevens K."/>
            <person name="Langley C.H."/>
            <person name="Pellegrini M."/>
            <person name="Salzberg S.L."/>
        </authorList>
    </citation>
    <scope>NUCLEOTIDE SEQUENCE [LARGE SCALE GENOMIC DNA]</scope>
    <source>
        <strain evidence="2 3">cv. SW786</strain>
    </source>
</reference>
<dbReference type="OMA" id="AKPQRYH"/>
<sequence length="513" mass="57471">MMMIESAMAVRFPAGANVCSSTALPYCRSMWSSEDVNGVHVTSYRLSHPGGGFDSPWNRNRRLRGGYMTRRNALVKNNRIRATAEHLGSTRDPKKQNGGSQYHPYEDIAELTPENRGDARLTAAESSRTIIEVNSKATLTFSSMINGEVHENIILPELPYVTDEHGNIYFQVNNDDNSAFQSLTSDNNFVQVIIGLDTMEMLSDMELSDPLEIDFGIEEIEDEDSDTEDEDDEDTVEDEDYDTDWVSVHDDEDDQYDSDETLADWAKLETMRSSHPMHFASKLTEVASDDPIDWMEEPSASLAIQGLLRPAFIEEQSVIQKHLSDHQSSNADINQAGKIVEDKPEDLGMINGYRTESGSSEDGSNQAEEPEKDEIPVNGTTFYRLEMIRIQLFSSHGHPTVVEVEDFVKAQPDAIAHSAAKIISRLKAGGEKTIQALKSLCWRCKGIQVEEAALIGVDSLGFDLKVCSGTQVQTLRFAFHTRAPSEYSAERQLNDLLFPRIHHKPQMMKQTPK</sequence>
<dbReference type="InterPro" id="IPR037119">
    <property type="entry name" value="Haem_oxidase_HugZ-like_sf"/>
</dbReference>
<feature type="compositionally biased region" description="Basic and acidic residues" evidence="1">
    <location>
        <begin position="83"/>
        <end position="95"/>
    </location>
</feature>
<dbReference type="PANTHER" id="PTHR13343">
    <property type="entry name" value="CREG1 PROTEIN"/>
    <property type="match status" value="1"/>
</dbReference>
<feature type="region of interest" description="Disordered" evidence="1">
    <location>
        <begin position="83"/>
        <end position="106"/>
    </location>
</feature>
<gene>
    <name evidence="2" type="primary">LOC115959577</name>
</gene>
<dbReference type="EnsemblPlants" id="QL09p012476:mrna">
    <property type="protein sequence ID" value="QL09p012476:mrna"/>
    <property type="gene ID" value="QL09p012476"/>
</dbReference>
<proteinExistence type="predicted"/>
<dbReference type="Gene3D" id="3.20.180.10">
    <property type="entry name" value="PNP-oxidase-like"/>
    <property type="match status" value="1"/>
</dbReference>
<dbReference type="PANTHER" id="PTHR13343:SF28">
    <property type="entry name" value="PENTATRICOPEPTIDE REPEAT (PPR) SUPERFAMILY PROTEIN"/>
    <property type="match status" value="1"/>
</dbReference>
<feature type="compositionally biased region" description="Polar residues" evidence="1">
    <location>
        <begin position="354"/>
        <end position="367"/>
    </location>
</feature>
<feature type="region of interest" description="Disordered" evidence="1">
    <location>
        <begin position="347"/>
        <end position="374"/>
    </location>
</feature>
<dbReference type="InParanoid" id="A0A7N2RAH5"/>
<reference evidence="2" key="2">
    <citation type="submission" date="2021-01" db="UniProtKB">
        <authorList>
            <consortium name="EnsemblPlants"/>
        </authorList>
    </citation>
    <scope>IDENTIFICATION</scope>
</reference>
<dbReference type="OrthoDB" id="1070053at2759"/>
<dbReference type="Proteomes" id="UP000594261">
    <property type="component" value="Chromosome 9"/>
</dbReference>
<name>A0A7N2RAH5_QUELO</name>
<dbReference type="AlphaFoldDB" id="A0A7N2RAH5"/>
<dbReference type="EMBL" id="LRBV02000009">
    <property type="status" value="NOT_ANNOTATED_CDS"/>
    <property type="molecule type" value="Genomic_DNA"/>
</dbReference>